<evidence type="ECO:0000313" key="4">
    <source>
        <dbReference type="EMBL" id="RIH87230.1"/>
    </source>
</evidence>
<dbReference type="Proteomes" id="UP000265800">
    <property type="component" value="Unassembled WGS sequence"/>
</dbReference>
<dbReference type="Pfam" id="PF03061">
    <property type="entry name" value="4HBT"/>
    <property type="match status" value="1"/>
</dbReference>
<evidence type="ECO:0000259" key="3">
    <source>
        <dbReference type="Pfam" id="PF03061"/>
    </source>
</evidence>
<dbReference type="AlphaFoldDB" id="A0A399EUL3"/>
<dbReference type="PANTHER" id="PTHR43240:SF5">
    <property type="entry name" value="1,4-DIHYDROXY-2-NAPHTHOYL-COA THIOESTERASE 1"/>
    <property type="match status" value="1"/>
</dbReference>
<dbReference type="InterPro" id="IPR003736">
    <property type="entry name" value="PAAI_dom"/>
</dbReference>
<dbReference type="EC" id="3.1.2.-" evidence="4"/>
<dbReference type="GO" id="GO:0005829">
    <property type="term" value="C:cytosol"/>
    <property type="evidence" value="ECO:0007669"/>
    <property type="project" value="TreeGrafter"/>
</dbReference>
<proteinExistence type="inferred from homology"/>
<accession>A0A399EUL3</accession>
<evidence type="ECO:0000256" key="1">
    <source>
        <dbReference type="ARBA" id="ARBA00008324"/>
    </source>
</evidence>
<dbReference type="NCBIfam" id="TIGR00369">
    <property type="entry name" value="unchar_dom_1"/>
    <property type="match status" value="1"/>
</dbReference>
<dbReference type="Gene3D" id="3.10.129.10">
    <property type="entry name" value="Hotdog Thioesterase"/>
    <property type="match status" value="1"/>
</dbReference>
<reference evidence="4 5" key="1">
    <citation type="submission" date="2018-08" db="EMBL/GenBank/DDBJ databases">
        <title>Meiothermus luteus KCTC 52599 genome sequencing project.</title>
        <authorList>
            <person name="Da Costa M.S."/>
            <person name="Albuquerque L."/>
            <person name="Raposo P."/>
            <person name="Froufe H.J.C."/>
            <person name="Barroso C.S."/>
            <person name="Egas C."/>
        </authorList>
    </citation>
    <scope>NUCLEOTIDE SEQUENCE [LARGE SCALE GENOMIC DNA]</scope>
    <source>
        <strain evidence="4 5">KCTC 52599</strain>
    </source>
</reference>
<keyword evidence="2 4" id="KW-0378">Hydrolase</keyword>
<name>A0A399EUL3_9DEIN</name>
<dbReference type="CDD" id="cd03443">
    <property type="entry name" value="PaaI_thioesterase"/>
    <property type="match status" value="1"/>
</dbReference>
<dbReference type="InterPro" id="IPR029069">
    <property type="entry name" value="HotDog_dom_sf"/>
</dbReference>
<protein>
    <submittedName>
        <fullName evidence="4">Putative esterase</fullName>
        <ecNumber evidence="4">3.1.2.-</ecNumber>
    </submittedName>
</protein>
<comment type="similarity">
    <text evidence="1">Belongs to the thioesterase PaaI family.</text>
</comment>
<gene>
    <name evidence="4" type="ORF">Mlute_01045</name>
</gene>
<dbReference type="SUPFAM" id="SSF54637">
    <property type="entry name" value="Thioesterase/thiol ester dehydrase-isomerase"/>
    <property type="match status" value="1"/>
</dbReference>
<organism evidence="4 5">
    <name type="scientific">Meiothermus luteus</name>
    <dbReference type="NCBI Taxonomy" id="2026184"/>
    <lineage>
        <taxon>Bacteria</taxon>
        <taxon>Thermotogati</taxon>
        <taxon>Deinococcota</taxon>
        <taxon>Deinococci</taxon>
        <taxon>Thermales</taxon>
        <taxon>Thermaceae</taxon>
        <taxon>Meiothermus</taxon>
    </lineage>
</organism>
<dbReference type="PANTHER" id="PTHR43240">
    <property type="entry name" value="1,4-DIHYDROXY-2-NAPHTHOYL-COA THIOESTERASE 1"/>
    <property type="match status" value="1"/>
</dbReference>
<dbReference type="EMBL" id="QWKZ01000024">
    <property type="protein sequence ID" value="RIH87230.1"/>
    <property type="molecule type" value="Genomic_DNA"/>
</dbReference>
<comment type="caution">
    <text evidence="4">The sequence shown here is derived from an EMBL/GenBank/DDBJ whole genome shotgun (WGS) entry which is preliminary data.</text>
</comment>
<dbReference type="InterPro" id="IPR006683">
    <property type="entry name" value="Thioestr_dom"/>
</dbReference>
<sequence length="136" mass="14577">MLIGMKLDPTQLERETLMKTLGIEILEASPQKVVAAMEVTPRLHQPFGYLHGGASVALAETVASIGAYLGAPEGYTSFGMEINANHLRPVQAGRVVATGVPLHSGRTTAVWNIEIRDEAGRLVCVSRCTLAITPLR</sequence>
<dbReference type="GO" id="GO:0061522">
    <property type="term" value="F:1,4-dihydroxy-2-naphthoyl-CoA thioesterase activity"/>
    <property type="evidence" value="ECO:0007669"/>
    <property type="project" value="TreeGrafter"/>
</dbReference>
<keyword evidence="5" id="KW-1185">Reference proteome</keyword>
<evidence type="ECO:0000313" key="5">
    <source>
        <dbReference type="Proteomes" id="UP000265800"/>
    </source>
</evidence>
<evidence type="ECO:0000256" key="2">
    <source>
        <dbReference type="ARBA" id="ARBA00022801"/>
    </source>
</evidence>
<feature type="domain" description="Thioesterase" evidence="3">
    <location>
        <begin position="47"/>
        <end position="124"/>
    </location>
</feature>